<keyword evidence="3" id="KW-1185">Reference proteome</keyword>
<dbReference type="OrthoDB" id="9816070at2"/>
<reference evidence="2 3" key="1">
    <citation type="submission" date="2016-10" db="EMBL/GenBank/DDBJ databases">
        <authorList>
            <person name="de Groot N.N."/>
        </authorList>
    </citation>
    <scope>NUCLEOTIDE SEQUENCE [LARGE SCALE GENOMIC DNA]</scope>
    <source>
        <strain evidence="2 3">DSM 16213</strain>
    </source>
</reference>
<dbReference type="SMART" id="SM00886">
    <property type="entry name" value="Dabb"/>
    <property type="match status" value="1"/>
</dbReference>
<dbReference type="SUPFAM" id="SSF54909">
    <property type="entry name" value="Dimeric alpha+beta barrel"/>
    <property type="match status" value="1"/>
</dbReference>
<dbReference type="AlphaFoldDB" id="A0A1H8IJ71"/>
<sequence length="99" mass="10977">MIDHIVLLQLKPTHDPVALADVMRGLEGLVDDIDGFTAFRHGPNRDYEGRSPHHAYGFVGQFHDALALAVYAQDPRHRALAERLMALCDDLMVADLDSA</sequence>
<dbReference type="Proteomes" id="UP000199585">
    <property type="component" value="Unassembled WGS sequence"/>
</dbReference>
<evidence type="ECO:0000313" key="3">
    <source>
        <dbReference type="Proteomes" id="UP000199585"/>
    </source>
</evidence>
<protein>
    <submittedName>
        <fullName evidence="2">Stress responsive A/B Barrel Domain</fullName>
    </submittedName>
</protein>
<dbReference type="Gene3D" id="3.30.70.100">
    <property type="match status" value="1"/>
</dbReference>
<proteinExistence type="predicted"/>
<dbReference type="STRING" id="245187.SAMN04488003_12617"/>
<organism evidence="2 3">
    <name type="scientific">Loktanella fryxellensis</name>
    <dbReference type="NCBI Taxonomy" id="245187"/>
    <lineage>
        <taxon>Bacteria</taxon>
        <taxon>Pseudomonadati</taxon>
        <taxon>Pseudomonadota</taxon>
        <taxon>Alphaproteobacteria</taxon>
        <taxon>Rhodobacterales</taxon>
        <taxon>Roseobacteraceae</taxon>
        <taxon>Loktanella</taxon>
    </lineage>
</organism>
<feature type="domain" description="Stress-response A/B barrel" evidence="1">
    <location>
        <begin position="2"/>
        <end position="96"/>
    </location>
</feature>
<name>A0A1H8IJ71_9RHOB</name>
<dbReference type="RefSeq" id="WP_089905201.1">
    <property type="nucleotide sequence ID" value="NZ_FOCI01000026.1"/>
</dbReference>
<dbReference type="Pfam" id="PF07876">
    <property type="entry name" value="Dabb"/>
    <property type="match status" value="1"/>
</dbReference>
<gene>
    <name evidence="2" type="ORF">SAMN04488003_12617</name>
</gene>
<dbReference type="InterPro" id="IPR013097">
    <property type="entry name" value="Dabb"/>
</dbReference>
<accession>A0A1H8IJ71</accession>
<evidence type="ECO:0000313" key="2">
    <source>
        <dbReference type="EMBL" id="SEN68401.1"/>
    </source>
</evidence>
<dbReference type="InterPro" id="IPR011008">
    <property type="entry name" value="Dimeric_a/b-barrel"/>
</dbReference>
<dbReference type="EMBL" id="FOCI01000026">
    <property type="protein sequence ID" value="SEN68401.1"/>
    <property type="molecule type" value="Genomic_DNA"/>
</dbReference>
<evidence type="ECO:0000259" key="1">
    <source>
        <dbReference type="PROSITE" id="PS51502"/>
    </source>
</evidence>
<dbReference type="PROSITE" id="PS51502">
    <property type="entry name" value="S_R_A_B_BARREL"/>
    <property type="match status" value="1"/>
</dbReference>